<dbReference type="KEGG" id="led:BBK82_02725"/>
<gene>
    <name evidence="1" type="ORF">BBK82_02725</name>
</gene>
<accession>A0A1B2HBN8</accession>
<evidence type="ECO:0000313" key="1">
    <source>
        <dbReference type="EMBL" id="ANZ35145.1"/>
    </source>
</evidence>
<organism evidence="1 2">
    <name type="scientific">Lentzea guizhouensis</name>
    <dbReference type="NCBI Taxonomy" id="1586287"/>
    <lineage>
        <taxon>Bacteria</taxon>
        <taxon>Bacillati</taxon>
        <taxon>Actinomycetota</taxon>
        <taxon>Actinomycetes</taxon>
        <taxon>Pseudonocardiales</taxon>
        <taxon>Pseudonocardiaceae</taxon>
        <taxon>Lentzea</taxon>
    </lineage>
</organism>
<dbReference type="EMBL" id="CP016793">
    <property type="protein sequence ID" value="ANZ35145.1"/>
    <property type="molecule type" value="Genomic_DNA"/>
</dbReference>
<sequence>MVDVFCSYLRLPFEPTAADRAQLAELEVRHTVQSMLWEHLGDPEQRAVGSKRWPDIDLDLSRARLVDPVLRMLSVRSLKYENTFVHGHADFSRLRVAEHAAVGGSKFHGTATFAGGVFADGLALIDCVFGSKLDMSGVRCGHLLAVTKCHVRGNLDLTGCKVLRSGIVNCRFGRDLVLRDAECEAVVVNLRNLVEHFGYER</sequence>
<keyword evidence="2" id="KW-1185">Reference proteome</keyword>
<dbReference type="RefSeq" id="WP_065913563.1">
    <property type="nucleotide sequence ID" value="NZ_CP016793.1"/>
</dbReference>
<proteinExistence type="predicted"/>
<protein>
    <recommendedName>
        <fullName evidence="3">Pentapeptide repeat-containing protein</fullName>
    </recommendedName>
</protein>
<name>A0A1B2HBN8_9PSEU</name>
<evidence type="ECO:0000313" key="2">
    <source>
        <dbReference type="Proteomes" id="UP000093053"/>
    </source>
</evidence>
<dbReference type="OrthoDB" id="8440251at2"/>
<dbReference type="AlphaFoldDB" id="A0A1B2HBN8"/>
<dbReference type="Proteomes" id="UP000093053">
    <property type="component" value="Chromosome"/>
</dbReference>
<reference evidence="1 2" key="1">
    <citation type="submission" date="2016-07" db="EMBL/GenBank/DDBJ databases">
        <title>Complete genome sequence of the Lentzea guizhouensis DHS C013.</title>
        <authorList>
            <person name="Cao C."/>
        </authorList>
    </citation>
    <scope>NUCLEOTIDE SEQUENCE [LARGE SCALE GENOMIC DNA]</scope>
    <source>
        <strain evidence="1 2">DHS C013</strain>
    </source>
</reference>
<evidence type="ECO:0008006" key="3">
    <source>
        <dbReference type="Google" id="ProtNLM"/>
    </source>
</evidence>